<evidence type="ECO:0000256" key="1">
    <source>
        <dbReference type="SAM" id="MobiDB-lite"/>
    </source>
</evidence>
<name>A0A1G6SZD0_PEPNI</name>
<feature type="signal peptide" evidence="2">
    <location>
        <begin position="1"/>
        <end position="24"/>
    </location>
</feature>
<proteinExistence type="predicted"/>
<feature type="region of interest" description="Disordered" evidence="1">
    <location>
        <begin position="37"/>
        <end position="56"/>
    </location>
</feature>
<evidence type="ECO:0000256" key="2">
    <source>
        <dbReference type="SAM" id="SignalP"/>
    </source>
</evidence>
<sequence length="199" mass="20590">MTRSATRGQIKGLTAALRAIPLQAAFLCLERAAGPAEQGVGARGGRPGGGRWAGPCGQTGRTWPVCGYGSRGGGAGGPADKLRTFVAWPRIGAGSRADGPCPQAGWRMRRRQTPLNRGLVGRGLGLSPLSTGHPQACTQNYAQGPKSAVKGFAEANMPSPCQKPLTNRVGGLSLNCYKKAVLPSLSTSYPQSGENSCFL</sequence>
<dbReference type="STRING" id="2741.SAMN04489866_1024"/>
<keyword evidence="2" id="KW-0732">Signal</keyword>
<dbReference type="Proteomes" id="UP000198995">
    <property type="component" value="Unassembled WGS sequence"/>
</dbReference>
<dbReference type="EMBL" id="FNAF01000002">
    <property type="protein sequence ID" value="SDD22109.1"/>
    <property type="molecule type" value="Genomic_DNA"/>
</dbReference>
<evidence type="ECO:0000313" key="4">
    <source>
        <dbReference type="Proteomes" id="UP000198995"/>
    </source>
</evidence>
<protein>
    <submittedName>
        <fullName evidence="3">Uncharacterized protein</fullName>
    </submittedName>
</protein>
<dbReference type="AlphaFoldDB" id="A0A1G6SZD0"/>
<gene>
    <name evidence="3" type="ORF">SAMN04489866_1024</name>
</gene>
<accession>A0A1G6SZD0</accession>
<feature type="compositionally biased region" description="Gly residues" evidence="1">
    <location>
        <begin position="41"/>
        <end position="52"/>
    </location>
</feature>
<evidence type="ECO:0000313" key="3">
    <source>
        <dbReference type="EMBL" id="SDD22109.1"/>
    </source>
</evidence>
<reference evidence="3 4" key="1">
    <citation type="submission" date="2016-10" db="EMBL/GenBank/DDBJ databases">
        <authorList>
            <person name="de Groot N.N."/>
        </authorList>
    </citation>
    <scope>NUCLEOTIDE SEQUENCE [LARGE SCALE GENOMIC DNA]</scope>
    <source>
        <strain evidence="3 4">DSM 20475</strain>
    </source>
</reference>
<feature type="chain" id="PRO_5039448831" evidence="2">
    <location>
        <begin position="25"/>
        <end position="199"/>
    </location>
</feature>
<keyword evidence="4" id="KW-1185">Reference proteome</keyword>
<organism evidence="3 4">
    <name type="scientific">Peptococcus niger</name>
    <dbReference type="NCBI Taxonomy" id="2741"/>
    <lineage>
        <taxon>Bacteria</taxon>
        <taxon>Bacillati</taxon>
        <taxon>Bacillota</taxon>
        <taxon>Clostridia</taxon>
        <taxon>Eubacteriales</taxon>
        <taxon>Peptococcaceae</taxon>
        <taxon>Peptococcus</taxon>
    </lineage>
</organism>